<dbReference type="Pfam" id="PF00072">
    <property type="entry name" value="Response_reg"/>
    <property type="match status" value="1"/>
</dbReference>
<dbReference type="InterPro" id="IPR011006">
    <property type="entry name" value="CheY-like_superfamily"/>
</dbReference>
<protein>
    <recommendedName>
        <fullName evidence="3">Response regulatory domain-containing protein</fullName>
    </recommendedName>
</protein>
<evidence type="ECO:0000259" key="3">
    <source>
        <dbReference type="PROSITE" id="PS50110"/>
    </source>
</evidence>
<feature type="modified residue" description="4-aspartylphosphate" evidence="2">
    <location>
        <position position="70"/>
    </location>
</feature>
<dbReference type="OrthoDB" id="9801602at2"/>
<dbReference type="SUPFAM" id="SSF52172">
    <property type="entry name" value="CheY-like"/>
    <property type="match status" value="1"/>
</dbReference>
<dbReference type="EMBL" id="NFZT01000001">
    <property type="protein sequence ID" value="OWV33575.1"/>
    <property type="molecule type" value="Genomic_DNA"/>
</dbReference>
<dbReference type="Gene3D" id="3.40.50.2300">
    <property type="match status" value="1"/>
</dbReference>
<keyword evidence="5" id="KW-1185">Reference proteome</keyword>
<accession>A0A219B5C2</accession>
<evidence type="ECO:0000313" key="5">
    <source>
        <dbReference type="Proteomes" id="UP000198462"/>
    </source>
</evidence>
<dbReference type="SMART" id="SM00448">
    <property type="entry name" value="REC"/>
    <property type="match status" value="1"/>
</dbReference>
<dbReference type="InterPro" id="IPR050595">
    <property type="entry name" value="Bact_response_regulator"/>
</dbReference>
<comment type="caution">
    <text evidence="4">The sequence shown here is derived from an EMBL/GenBank/DDBJ whole genome shotgun (WGS) entry which is preliminary data.</text>
</comment>
<evidence type="ECO:0000256" key="2">
    <source>
        <dbReference type="PROSITE-ProRule" id="PRU00169"/>
    </source>
</evidence>
<dbReference type="AlphaFoldDB" id="A0A219B5C2"/>
<sequence>MDDEFACVWRFGLGSWDKGGVLVVEDEPDLLGELIELFDLRGYSVRGVNCAEDALDFMHLGREAIAIICDLNLPGRSGIEFLADIGINPELRASISCFILMTGHMDLEAGARAIVDRYGATVLTKPISARELLPLVESKLGAADTRCHGNANE</sequence>
<dbReference type="PANTHER" id="PTHR44591:SF3">
    <property type="entry name" value="RESPONSE REGULATORY DOMAIN-CONTAINING PROTEIN"/>
    <property type="match status" value="1"/>
</dbReference>
<dbReference type="PANTHER" id="PTHR44591">
    <property type="entry name" value="STRESS RESPONSE REGULATOR PROTEIN 1"/>
    <property type="match status" value="1"/>
</dbReference>
<gene>
    <name evidence="4" type="ORF">B5C34_08945</name>
</gene>
<feature type="domain" description="Response regulatory" evidence="3">
    <location>
        <begin position="20"/>
        <end position="140"/>
    </location>
</feature>
<dbReference type="RefSeq" id="WP_088712348.1">
    <property type="nucleotide sequence ID" value="NZ_NFZT01000001.1"/>
</dbReference>
<dbReference type="GO" id="GO:0000160">
    <property type="term" value="P:phosphorelay signal transduction system"/>
    <property type="evidence" value="ECO:0007669"/>
    <property type="project" value="InterPro"/>
</dbReference>
<organism evidence="4 5">
    <name type="scientific">Pacificimonas flava</name>
    <dbReference type="NCBI Taxonomy" id="1234595"/>
    <lineage>
        <taxon>Bacteria</taxon>
        <taxon>Pseudomonadati</taxon>
        <taxon>Pseudomonadota</taxon>
        <taxon>Alphaproteobacteria</taxon>
        <taxon>Sphingomonadales</taxon>
        <taxon>Sphingosinicellaceae</taxon>
        <taxon>Pacificimonas</taxon>
    </lineage>
</organism>
<evidence type="ECO:0000313" key="4">
    <source>
        <dbReference type="EMBL" id="OWV33575.1"/>
    </source>
</evidence>
<name>A0A219B5C2_9SPHN</name>
<evidence type="ECO:0000256" key="1">
    <source>
        <dbReference type="ARBA" id="ARBA00022553"/>
    </source>
</evidence>
<keyword evidence="1 2" id="KW-0597">Phosphoprotein</keyword>
<proteinExistence type="predicted"/>
<dbReference type="PROSITE" id="PS50110">
    <property type="entry name" value="RESPONSE_REGULATORY"/>
    <property type="match status" value="1"/>
</dbReference>
<dbReference type="Proteomes" id="UP000198462">
    <property type="component" value="Unassembled WGS sequence"/>
</dbReference>
<reference evidence="5" key="1">
    <citation type="submission" date="2017-05" db="EMBL/GenBank/DDBJ databases">
        <authorList>
            <person name="Lin X."/>
        </authorList>
    </citation>
    <scope>NUCLEOTIDE SEQUENCE [LARGE SCALE GENOMIC DNA]</scope>
    <source>
        <strain evidence="5">JLT2012</strain>
    </source>
</reference>
<dbReference type="InterPro" id="IPR001789">
    <property type="entry name" value="Sig_transdc_resp-reg_receiver"/>
</dbReference>